<name>A0A158KI64_9BURK</name>
<dbReference type="EMBL" id="FCOL02000057">
    <property type="protein sequence ID" value="SAL80826.1"/>
    <property type="molecule type" value="Genomic_DNA"/>
</dbReference>
<dbReference type="AlphaFoldDB" id="A0A158KI64"/>
<protein>
    <submittedName>
        <fullName evidence="1">Uncharacterized protein</fullName>
    </submittedName>
</protein>
<organism evidence="1 2">
    <name type="scientific">Caballeronia terrestris</name>
    <dbReference type="NCBI Taxonomy" id="1226301"/>
    <lineage>
        <taxon>Bacteria</taxon>
        <taxon>Pseudomonadati</taxon>
        <taxon>Pseudomonadota</taxon>
        <taxon>Betaproteobacteria</taxon>
        <taxon>Burkholderiales</taxon>
        <taxon>Burkholderiaceae</taxon>
        <taxon>Caballeronia</taxon>
    </lineage>
</organism>
<comment type="caution">
    <text evidence="1">The sequence shown here is derived from an EMBL/GenBank/DDBJ whole genome shotgun (WGS) entry which is preliminary data.</text>
</comment>
<evidence type="ECO:0000313" key="1">
    <source>
        <dbReference type="EMBL" id="SAL80826.1"/>
    </source>
</evidence>
<evidence type="ECO:0000313" key="2">
    <source>
        <dbReference type="Proteomes" id="UP000054925"/>
    </source>
</evidence>
<proteinExistence type="predicted"/>
<accession>A0A158KI64</accession>
<reference evidence="1" key="1">
    <citation type="submission" date="2016-01" db="EMBL/GenBank/DDBJ databases">
        <authorList>
            <person name="Peeters C."/>
        </authorList>
    </citation>
    <scope>NUCLEOTIDE SEQUENCE [LARGE SCALE GENOMIC DNA]</scope>
    <source>
        <strain evidence="1">LMG 22937</strain>
    </source>
</reference>
<keyword evidence="2" id="KW-1185">Reference proteome</keyword>
<sequence length="86" mass="9529">MFWYARQMKTRISLDGLNANFQQIGFLQAQHCDDPQTCSTARLARLSAVPRTGDRTLSLQSGMSSISEVLHGWRLPGWTAACSATI</sequence>
<dbReference type="Proteomes" id="UP000054925">
    <property type="component" value="Unassembled WGS sequence"/>
</dbReference>
<gene>
    <name evidence="1" type="ORF">AWB67_05696</name>
</gene>